<evidence type="ECO:0000256" key="2">
    <source>
        <dbReference type="PIRSR" id="PIRSR006232-1"/>
    </source>
</evidence>
<proteinExistence type="inferred from homology"/>
<dbReference type="RefSeq" id="WP_168057761.1">
    <property type="nucleotide sequence ID" value="NZ_VTOW01000001.1"/>
</dbReference>
<dbReference type="CDD" id="cd02909">
    <property type="entry name" value="cupin_pirin_N"/>
    <property type="match status" value="1"/>
</dbReference>
<dbReference type="Proteomes" id="UP000534783">
    <property type="component" value="Unassembled WGS sequence"/>
</dbReference>
<dbReference type="PIRSF" id="PIRSF006232">
    <property type="entry name" value="Pirin"/>
    <property type="match status" value="1"/>
</dbReference>
<dbReference type="InterPro" id="IPR003829">
    <property type="entry name" value="Pirin_N_dom"/>
</dbReference>
<protein>
    <submittedName>
        <fullName evidence="6">Pirin family protein</fullName>
    </submittedName>
</protein>
<evidence type="ECO:0000313" key="6">
    <source>
        <dbReference type="EMBL" id="NKE69464.1"/>
    </source>
</evidence>
<feature type="binding site" evidence="2">
    <location>
        <position position="62"/>
    </location>
    <ligand>
        <name>Fe cation</name>
        <dbReference type="ChEBI" id="CHEBI:24875"/>
    </ligand>
</feature>
<comment type="cofactor">
    <cofactor evidence="2">
        <name>Fe cation</name>
        <dbReference type="ChEBI" id="CHEBI:24875"/>
    </cofactor>
    <text evidence="2">Binds 1 Fe cation per subunit.</text>
</comment>
<dbReference type="InterPro" id="IPR012093">
    <property type="entry name" value="Pirin"/>
</dbReference>
<evidence type="ECO:0000256" key="3">
    <source>
        <dbReference type="RuleBase" id="RU003457"/>
    </source>
</evidence>
<evidence type="ECO:0000313" key="7">
    <source>
        <dbReference type="Proteomes" id="UP000534783"/>
    </source>
</evidence>
<keyword evidence="7" id="KW-1185">Reference proteome</keyword>
<dbReference type="Pfam" id="PF02678">
    <property type="entry name" value="Pirin"/>
    <property type="match status" value="1"/>
</dbReference>
<gene>
    <name evidence="6" type="ORF">MNODULE_01695</name>
</gene>
<feature type="domain" description="Pirin N-terminal" evidence="4">
    <location>
        <begin position="23"/>
        <end position="121"/>
    </location>
</feature>
<dbReference type="InterPro" id="IPR014710">
    <property type="entry name" value="RmlC-like_jellyroll"/>
</dbReference>
<reference evidence="6 7" key="1">
    <citation type="journal article" date="2020" name="Nature">
        <title>Bacterial chemolithoautotrophy via manganese oxidation.</title>
        <authorList>
            <person name="Yu H."/>
            <person name="Leadbetter J.R."/>
        </authorList>
    </citation>
    <scope>NUCLEOTIDE SEQUENCE [LARGE SCALE GENOMIC DNA]</scope>
    <source>
        <strain evidence="6 7">Mn-1</strain>
    </source>
</reference>
<keyword evidence="2" id="KW-0408">Iron</keyword>
<dbReference type="Gene3D" id="2.60.120.10">
    <property type="entry name" value="Jelly Rolls"/>
    <property type="match status" value="2"/>
</dbReference>
<dbReference type="InterPro" id="IPR008778">
    <property type="entry name" value="Pirin_C_dom"/>
</dbReference>
<evidence type="ECO:0000259" key="4">
    <source>
        <dbReference type="Pfam" id="PF02678"/>
    </source>
</evidence>
<comment type="similarity">
    <text evidence="1 3">Belongs to the pirin family.</text>
</comment>
<comment type="caution">
    <text evidence="6">The sequence shown here is derived from an EMBL/GenBank/DDBJ whole genome shotgun (WGS) entry which is preliminary data.</text>
</comment>
<dbReference type="SUPFAM" id="SSF51182">
    <property type="entry name" value="RmlC-like cupins"/>
    <property type="match status" value="1"/>
</dbReference>
<dbReference type="PANTHER" id="PTHR13903:SF8">
    <property type="entry name" value="PIRIN"/>
    <property type="match status" value="1"/>
</dbReference>
<dbReference type="GO" id="GO:0046872">
    <property type="term" value="F:metal ion binding"/>
    <property type="evidence" value="ECO:0007669"/>
    <property type="project" value="UniProtKB-KW"/>
</dbReference>
<evidence type="ECO:0000256" key="1">
    <source>
        <dbReference type="ARBA" id="ARBA00008416"/>
    </source>
</evidence>
<feature type="binding site" evidence="2">
    <location>
        <position position="104"/>
    </location>
    <ligand>
        <name>Fe cation</name>
        <dbReference type="ChEBI" id="CHEBI:24875"/>
    </ligand>
</feature>
<feature type="binding site" evidence="2">
    <location>
        <position position="60"/>
    </location>
    <ligand>
        <name>Fe cation</name>
        <dbReference type="ChEBI" id="CHEBI:24875"/>
    </ligand>
</feature>
<organism evidence="6 7">
    <name type="scientific">Candidatus Manganitrophus noduliformans</name>
    <dbReference type="NCBI Taxonomy" id="2606439"/>
    <lineage>
        <taxon>Bacteria</taxon>
        <taxon>Pseudomonadati</taxon>
        <taxon>Nitrospirota</taxon>
        <taxon>Nitrospiria</taxon>
        <taxon>Candidatus Troglogloeales</taxon>
        <taxon>Candidatus Manganitrophaceae</taxon>
        <taxon>Candidatus Manganitrophus</taxon>
    </lineage>
</organism>
<evidence type="ECO:0000259" key="5">
    <source>
        <dbReference type="Pfam" id="PF05726"/>
    </source>
</evidence>
<dbReference type="InterPro" id="IPR011051">
    <property type="entry name" value="RmlC_Cupin_sf"/>
</dbReference>
<keyword evidence="2" id="KW-0479">Metal-binding</keyword>
<dbReference type="AlphaFoldDB" id="A0A7X6DLN5"/>
<dbReference type="Pfam" id="PF05726">
    <property type="entry name" value="Pirin_C"/>
    <property type="match status" value="1"/>
</dbReference>
<name>A0A7X6DLN5_9BACT</name>
<sequence>MDQARTIKTVITPQPVIEGAGVHLKRSIATRTLSELDPFLLFDHFGSENPDDYLAGFPMHPHRGIETVTYMLAGTVRHRDTLGNAGTIGPGDIQWMTSGRGILHEEMPQPSARLDGFQLWVNLPARLKMTAPRYQDISAAKIPVWTGENGVTIRVIAGEVGGIRGAVTDIAADPTYLDITLPANVAFRRSVPQGHAAFAYLFEGAGTFGIAESDGVSASAPRLLVLDDGDFLAVRAGESGVRFLLVSGQPLNEPIARYGPFVMNTREEIEQTLRELREGTFIR</sequence>
<feature type="binding site" evidence="2">
    <location>
        <position position="106"/>
    </location>
    <ligand>
        <name>Fe cation</name>
        <dbReference type="ChEBI" id="CHEBI:24875"/>
    </ligand>
</feature>
<accession>A0A7X6DLN5</accession>
<dbReference type="PANTHER" id="PTHR13903">
    <property type="entry name" value="PIRIN-RELATED"/>
    <property type="match status" value="1"/>
</dbReference>
<feature type="domain" description="Pirin C-terminal" evidence="5">
    <location>
        <begin position="176"/>
        <end position="281"/>
    </location>
</feature>
<dbReference type="EMBL" id="VTOW01000001">
    <property type="protein sequence ID" value="NKE69464.1"/>
    <property type="molecule type" value="Genomic_DNA"/>
</dbReference>
<dbReference type="CDD" id="cd02247">
    <property type="entry name" value="cupin_pirin_C"/>
    <property type="match status" value="1"/>
</dbReference>